<evidence type="ECO:0000313" key="3">
    <source>
        <dbReference type="Proteomes" id="UP001221757"/>
    </source>
</evidence>
<dbReference type="AlphaFoldDB" id="A0AAD7DG06"/>
<name>A0AAD7DG06_MYCRO</name>
<keyword evidence="1" id="KW-0472">Membrane</keyword>
<evidence type="ECO:0000313" key="2">
    <source>
        <dbReference type="EMBL" id="KAJ7690813.1"/>
    </source>
</evidence>
<dbReference type="EMBL" id="JARKIE010000062">
    <property type="protein sequence ID" value="KAJ7690813.1"/>
    <property type="molecule type" value="Genomic_DNA"/>
</dbReference>
<dbReference type="Proteomes" id="UP001221757">
    <property type="component" value="Unassembled WGS sequence"/>
</dbReference>
<comment type="caution">
    <text evidence="2">The sequence shown here is derived from an EMBL/GenBank/DDBJ whole genome shotgun (WGS) entry which is preliminary data.</text>
</comment>
<proteinExistence type="predicted"/>
<reference evidence="2" key="1">
    <citation type="submission" date="2023-03" db="EMBL/GenBank/DDBJ databases">
        <title>Massive genome expansion in bonnet fungi (Mycena s.s.) driven by repeated elements and novel gene families across ecological guilds.</title>
        <authorList>
            <consortium name="Lawrence Berkeley National Laboratory"/>
            <person name="Harder C.B."/>
            <person name="Miyauchi S."/>
            <person name="Viragh M."/>
            <person name="Kuo A."/>
            <person name="Thoen E."/>
            <person name="Andreopoulos B."/>
            <person name="Lu D."/>
            <person name="Skrede I."/>
            <person name="Drula E."/>
            <person name="Henrissat B."/>
            <person name="Morin E."/>
            <person name="Kohler A."/>
            <person name="Barry K."/>
            <person name="LaButti K."/>
            <person name="Morin E."/>
            <person name="Salamov A."/>
            <person name="Lipzen A."/>
            <person name="Mereny Z."/>
            <person name="Hegedus B."/>
            <person name="Baldrian P."/>
            <person name="Stursova M."/>
            <person name="Weitz H."/>
            <person name="Taylor A."/>
            <person name="Grigoriev I.V."/>
            <person name="Nagy L.G."/>
            <person name="Martin F."/>
            <person name="Kauserud H."/>
        </authorList>
    </citation>
    <scope>NUCLEOTIDE SEQUENCE</scope>
    <source>
        <strain evidence="2">CBHHK067</strain>
    </source>
</reference>
<gene>
    <name evidence="2" type="ORF">B0H17DRAFT_1063992</name>
</gene>
<keyword evidence="1" id="KW-0812">Transmembrane</keyword>
<evidence type="ECO:0000256" key="1">
    <source>
        <dbReference type="SAM" id="Phobius"/>
    </source>
</evidence>
<feature type="transmembrane region" description="Helical" evidence="1">
    <location>
        <begin position="39"/>
        <end position="59"/>
    </location>
</feature>
<keyword evidence="1" id="KW-1133">Transmembrane helix</keyword>
<protein>
    <submittedName>
        <fullName evidence="2">Uncharacterized protein</fullName>
    </submittedName>
</protein>
<keyword evidence="3" id="KW-1185">Reference proteome</keyword>
<organism evidence="2 3">
    <name type="scientific">Mycena rosella</name>
    <name type="common">Pink bonnet</name>
    <name type="synonym">Agaricus rosellus</name>
    <dbReference type="NCBI Taxonomy" id="1033263"/>
    <lineage>
        <taxon>Eukaryota</taxon>
        <taxon>Fungi</taxon>
        <taxon>Dikarya</taxon>
        <taxon>Basidiomycota</taxon>
        <taxon>Agaricomycotina</taxon>
        <taxon>Agaricomycetes</taxon>
        <taxon>Agaricomycetidae</taxon>
        <taxon>Agaricales</taxon>
        <taxon>Marasmiineae</taxon>
        <taxon>Mycenaceae</taxon>
        <taxon>Mycena</taxon>
    </lineage>
</organism>
<accession>A0AAD7DG06</accession>
<sequence length="157" mass="17359">MNLATNLLLMCLTAGRIWHIGRQVRIVHQGNVGKEYNTAIALLLESGALYCLCLILWAVSLTDRTHVNDFECIFSGVTAAWVGQTVNIAPTMIIVRARQQRWPCIEDATSLAPSEGPAGGIVFNKILPRGLPAIYPRSESPKPETSYTIVEIRERDI</sequence>